<sequence>AVMQHLAWKGLLDGGLKIRPMVLPDRFIDHDSPAKQIVEVGLTAKDIVATALSALGRDSVGAVRA</sequence>
<organism evidence="5 6">
    <name type="scientific">Limobrevibacterium gyesilva</name>
    <dbReference type="NCBI Taxonomy" id="2991712"/>
    <lineage>
        <taxon>Bacteria</taxon>
        <taxon>Pseudomonadati</taxon>
        <taxon>Pseudomonadota</taxon>
        <taxon>Alphaproteobacteria</taxon>
        <taxon>Acetobacterales</taxon>
        <taxon>Acetobacteraceae</taxon>
        <taxon>Limobrevibacterium</taxon>
    </lineage>
</organism>
<keyword evidence="6" id="KW-1185">Reference proteome</keyword>
<dbReference type="PANTHER" id="PTHR43322:SF5">
    <property type="entry name" value="1-DEOXY-D-XYLULOSE-5-PHOSPHATE SYNTHASE, CHLOROPLASTIC"/>
    <property type="match status" value="1"/>
</dbReference>
<dbReference type="GO" id="GO:0008661">
    <property type="term" value="F:1-deoxy-D-xylulose-5-phosphate synthase activity"/>
    <property type="evidence" value="ECO:0007669"/>
    <property type="project" value="UniProtKB-EC"/>
</dbReference>
<dbReference type="InterPro" id="IPR009014">
    <property type="entry name" value="Transketo_C/PFOR_II"/>
</dbReference>
<evidence type="ECO:0000256" key="2">
    <source>
        <dbReference type="ARBA" id="ARBA00011738"/>
    </source>
</evidence>
<evidence type="ECO:0000313" key="6">
    <source>
        <dbReference type="Proteomes" id="UP001165679"/>
    </source>
</evidence>
<reference evidence="5" key="1">
    <citation type="submission" date="2022-09" db="EMBL/GenBank/DDBJ databases">
        <title>Rhodovastum sp. nov. RN2-1 isolated from soil in Seongnam, South Korea.</title>
        <authorList>
            <person name="Le N.T."/>
        </authorList>
    </citation>
    <scope>NUCLEOTIDE SEQUENCE</scope>
    <source>
        <strain evidence="5">RN2-1</strain>
    </source>
</reference>
<dbReference type="Proteomes" id="UP001165679">
    <property type="component" value="Unassembled WGS sequence"/>
</dbReference>
<evidence type="ECO:0000256" key="1">
    <source>
        <dbReference type="ARBA" id="ARBA00001946"/>
    </source>
</evidence>
<dbReference type="EC" id="2.2.1.7" evidence="5"/>
<proteinExistence type="predicted"/>
<dbReference type="GO" id="GO:0016114">
    <property type="term" value="P:terpenoid biosynthetic process"/>
    <property type="evidence" value="ECO:0007669"/>
    <property type="project" value="InterPro"/>
</dbReference>
<reference evidence="5" key="2">
    <citation type="submission" date="2022-10" db="EMBL/GenBank/DDBJ databases">
        <authorList>
            <person name="Trinh H.N."/>
        </authorList>
    </citation>
    <scope>NUCLEOTIDE SEQUENCE</scope>
    <source>
        <strain evidence="5">RN2-1</strain>
    </source>
</reference>
<accession>A0AA42CF13</accession>
<comment type="subunit">
    <text evidence="2">Homodimer.</text>
</comment>
<evidence type="ECO:0000313" key="5">
    <source>
        <dbReference type="EMBL" id="MCW3475969.1"/>
    </source>
</evidence>
<name>A0AA42CF13_9PROT</name>
<evidence type="ECO:0000256" key="4">
    <source>
        <dbReference type="ARBA" id="ARBA00023052"/>
    </source>
</evidence>
<dbReference type="EMBL" id="JAPDNT010000014">
    <property type="protein sequence ID" value="MCW3475969.1"/>
    <property type="molecule type" value="Genomic_DNA"/>
</dbReference>
<comment type="caution">
    <text evidence="5">The sequence shown here is derived from an EMBL/GenBank/DDBJ whole genome shotgun (WGS) entry which is preliminary data.</text>
</comment>
<protein>
    <submittedName>
        <fullName evidence="5">1-deoxy-D-xylulose-5-phosphate synthase</fullName>
        <ecNumber evidence="5">2.2.1.7</ecNumber>
    </submittedName>
</protein>
<dbReference type="SUPFAM" id="SSF52922">
    <property type="entry name" value="TK C-terminal domain-like"/>
    <property type="match status" value="1"/>
</dbReference>
<keyword evidence="4" id="KW-0786">Thiamine pyrophosphate</keyword>
<gene>
    <name evidence="5" type="ORF">OL599_15430</name>
</gene>
<feature type="non-terminal residue" evidence="5">
    <location>
        <position position="1"/>
    </location>
</feature>
<evidence type="ECO:0000256" key="3">
    <source>
        <dbReference type="ARBA" id="ARBA00022679"/>
    </source>
</evidence>
<keyword evidence="3 5" id="KW-0808">Transferase</keyword>
<dbReference type="PANTHER" id="PTHR43322">
    <property type="entry name" value="1-D-DEOXYXYLULOSE 5-PHOSPHATE SYNTHASE-RELATED"/>
    <property type="match status" value="1"/>
</dbReference>
<comment type="cofactor">
    <cofactor evidence="1">
        <name>Mg(2+)</name>
        <dbReference type="ChEBI" id="CHEBI:18420"/>
    </cofactor>
</comment>
<dbReference type="AlphaFoldDB" id="A0AA42CF13"/>
<dbReference type="InterPro" id="IPR005477">
    <property type="entry name" value="Dxylulose-5-P_synthase"/>
</dbReference>